<sequence>MLIAQLIGYIGSDAKQLSNGNYSFPVSFNQRDGETEKTIWINCYLNFNSKVTEYLKKGVQVYITGDLNISSQIPSGSSSPVPIVKINVSKIQLLSSKKEHV</sequence>
<accession>A0A5D3EBB9</accession>
<dbReference type="RefSeq" id="WP_148730672.1">
    <property type="nucleotide sequence ID" value="NZ_VKLW01000023.1"/>
</dbReference>
<dbReference type="InterPro" id="IPR000424">
    <property type="entry name" value="Primosome_PriB/ssb"/>
</dbReference>
<evidence type="ECO:0000256" key="2">
    <source>
        <dbReference type="PROSITE-ProRule" id="PRU00252"/>
    </source>
</evidence>
<dbReference type="AlphaFoldDB" id="A0A5D3EBB9"/>
<name>A0A5D3EBB9_9BACE</name>
<reference evidence="3 4" key="1">
    <citation type="submission" date="2019-07" db="EMBL/GenBank/DDBJ databases">
        <title>Draft Genome Sequences of Bacteroides pyogenes Strains Isolated from the Uterus Holstein Dairy Cows with Metritis.</title>
        <authorList>
            <person name="Cunha F."/>
            <person name="Galvao K.N."/>
            <person name="Jeon S.J."/>
            <person name="Jeong K.C."/>
        </authorList>
    </citation>
    <scope>NUCLEOTIDE SEQUENCE [LARGE SCALE GENOMIC DNA]</scope>
    <source>
        <strain evidence="3 4">KG-31</strain>
    </source>
</reference>
<dbReference type="PROSITE" id="PS50935">
    <property type="entry name" value="SSB"/>
    <property type="match status" value="1"/>
</dbReference>
<dbReference type="SUPFAM" id="SSF50249">
    <property type="entry name" value="Nucleic acid-binding proteins"/>
    <property type="match status" value="1"/>
</dbReference>
<proteinExistence type="predicted"/>
<protein>
    <submittedName>
        <fullName evidence="3">Single-stranded DNA-binding protein</fullName>
    </submittedName>
</protein>
<dbReference type="Proteomes" id="UP000324383">
    <property type="component" value="Unassembled WGS sequence"/>
</dbReference>
<dbReference type="Gene3D" id="2.40.50.140">
    <property type="entry name" value="Nucleic acid-binding proteins"/>
    <property type="match status" value="1"/>
</dbReference>
<dbReference type="Pfam" id="PF00436">
    <property type="entry name" value="SSB"/>
    <property type="match status" value="1"/>
</dbReference>
<dbReference type="InterPro" id="IPR012340">
    <property type="entry name" value="NA-bd_OB-fold"/>
</dbReference>
<dbReference type="EMBL" id="VKLW01000023">
    <property type="protein sequence ID" value="TYK32840.1"/>
    <property type="molecule type" value="Genomic_DNA"/>
</dbReference>
<evidence type="ECO:0000313" key="4">
    <source>
        <dbReference type="Proteomes" id="UP000324383"/>
    </source>
</evidence>
<evidence type="ECO:0000256" key="1">
    <source>
        <dbReference type="ARBA" id="ARBA00023125"/>
    </source>
</evidence>
<organism evidence="3 4">
    <name type="scientific">Bacteroides pyogenes</name>
    <dbReference type="NCBI Taxonomy" id="310300"/>
    <lineage>
        <taxon>Bacteria</taxon>
        <taxon>Pseudomonadati</taxon>
        <taxon>Bacteroidota</taxon>
        <taxon>Bacteroidia</taxon>
        <taxon>Bacteroidales</taxon>
        <taxon>Bacteroidaceae</taxon>
        <taxon>Bacteroides</taxon>
    </lineage>
</organism>
<evidence type="ECO:0000313" key="3">
    <source>
        <dbReference type="EMBL" id="TYK32840.1"/>
    </source>
</evidence>
<keyword evidence="1 2" id="KW-0238">DNA-binding</keyword>
<dbReference type="GO" id="GO:0003697">
    <property type="term" value="F:single-stranded DNA binding"/>
    <property type="evidence" value="ECO:0007669"/>
    <property type="project" value="InterPro"/>
</dbReference>
<keyword evidence="4" id="KW-1185">Reference proteome</keyword>
<comment type="caution">
    <text evidence="3">The sequence shown here is derived from an EMBL/GenBank/DDBJ whole genome shotgun (WGS) entry which is preliminary data.</text>
</comment>
<gene>
    <name evidence="3" type="ORF">FNJ60_10545</name>
</gene>